<protein>
    <recommendedName>
        <fullName evidence="4">MFS maltose permease</fullName>
    </recommendedName>
</protein>
<comment type="caution">
    <text evidence="2">The sequence shown here is derived from an EMBL/GenBank/DDBJ whole genome shotgun (WGS) entry which is preliminary data.</text>
</comment>
<gene>
    <name evidence="2" type="ORF">A1O3_09711</name>
</gene>
<proteinExistence type="predicted"/>
<evidence type="ECO:0000313" key="3">
    <source>
        <dbReference type="Proteomes" id="UP000019478"/>
    </source>
</evidence>
<evidence type="ECO:0008006" key="4">
    <source>
        <dbReference type="Google" id="ProtNLM"/>
    </source>
</evidence>
<dbReference type="EMBL" id="AMGY01000010">
    <property type="protein sequence ID" value="EXJ77485.1"/>
    <property type="molecule type" value="Genomic_DNA"/>
</dbReference>
<dbReference type="OrthoDB" id="5408102at2759"/>
<keyword evidence="3" id="KW-1185">Reference proteome</keyword>
<evidence type="ECO:0000256" key="1">
    <source>
        <dbReference type="SAM" id="MobiDB-lite"/>
    </source>
</evidence>
<dbReference type="AlphaFoldDB" id="W9XJG8"/>
<dbReference type="eggNOG" id="ENOG502RRIM">
    <property type="taxonomic scope" value="Eukaryota"/>
</dbReference>
<dbReference type="RefSeq" id="XP_007737995.1">
    <property type="nucleotide sequence ID" value="XM_007739805.1"/>
</dbReference>
<reference evidence="2 3" key="1">
    <citation type="submission" date="2013-03" db="EMBL/GenBank/DDBJ databases">
        <title>The Genome Sequence of Capronia epimyces CBS 606.96.</title>
        <authorList>
            <consortium name="The Broad Institute Genomics Platform"/>
            <person name="Cuomo C."/>
            <person name="de Hoog S."/>
            <person name="Gorbushina A."/>
            <person name="Walker B."/>
            <person name="Young S.K."/>
            <person name="Zeng Q."/>
            <person name="Gargeya S."/>
            <person name="Fitzgerald M."/>
            <person name="Haas B."/>
            <person name="Abouelleil A."/>
            <person name="Allen A.W."/>
            <person name="Alvarado L."/>
            <person name="Arachchi H.M."/>
            <person name="Berlin A.M."/>
            <person name="Chapman S.B."/>
            <person name="Gainer-Dewar J."/>
            <person name="Goldberg J."/>
            <person name="Griggs A."/>
            <person name="Gujja S."/>
            <person name="Hansen M."/>
            <person name="Howarth C."/>
            <person name="Imamovic A."/>
            <person name="Ireland A."/>
            <person name="Larimer J."/>
            <person name="McCowan C."/>
            <person name="Murphy C."/>
            <person name="Pearson M."/>
            <person name="Poon T.W."/>
            <person name="Priest M."/>
            <person name="Roberts A."/>
            <person name="Saif S."/>
            <person name="Shea T."/>
            <person name="Sisk P."/>
            <person name="Sykes S."/>
            <person name="Wortman J."/>
            <person name="Nusbaum C."/>
            <person name="Birren B."/>
        </authorList>
    </citation>
    <scope>NUCLEOTIDE SEQUENCE [LARGE SCALE GENOMIC DNA]</scope>
    <source>
        <strain evidence="2 3">CBS 606.96</strain>
    </source>
</reference>
<organism evidence="2 3">
    <name type="scientific">Capronia epimyces CBS 606.96</name>
    <dbReference type="NCBI Taxonomy" id="1182542"/>
    <lineage>
        <taxon>Eukaryota</taxon>
        <taxon>Fungi</taxon>
        <taxon>Dikarya</taxon>
        <taxon>Ascomycota</taxon>
        <taxon>Pezizomycotina</taxon>
        <taxon>Eurotiomycetes</taxon>
        <taxon>Chaetothyriomycetidae</taxon>
        <taxon>Chaetothyriales</taxon>
        <taxon>Herpotrichiellaceae</taxon>
        <taxon>Capronia</taxon>
    </lineage>
</organism>
<dbReference type="STRING" id="1182542.W9XJG8"/>
<evidence type="ECO:0000313" key="2">
    <source>
        <dbReference type="EMBL" id="EXJ77485.1"/>
    </source>
</evidence>
<accession>W9XJG8</accession>
<dbReference type="GeneID" id="19173795"/>
<sequence length="605" mass="68685">MSRSSPSALFTRRTLRSLCRNPTIDFFYAKPPSSRSFTHKPSLLLVARPIPRPQLPFLHPISRTNITQAPLGRFLSTERKQRWKAQLWRQLRFHAYLWPSLLLATILLLGVQHTKIERDYPTPREWSFWSRWILRDAKYTELGEGAKVQQVLTDWEKAGYLYTEAIRRLESEKYDGQNLMQNEASGSDADAHSLGIAGFDVSAKSEQWRRGYHEALMGAGRAAEHLDGMCRKKGQVRGRVYPRESIPGPDNPRPKPLPWDKNKGHENPPTADQVEDAFPPPETFYLKILTTSGFDTRQRLEAAMAYADWCDFKGLTETAEETYHWAMDIAQSGVPGVTTEVVDVRSGVINKDQEEVVTENILKVCTALGVHHARVGNVKQALPIFLSVLRARKSLPPPPSGLMELSGSTTKAAGQEDQGIWPYVYALKDLIIERPYPPPPPTGNERPFHTLKEACEEVGLMTYIGEILFATSESEREKGLSWTRDSVEAAEAVMWVMDERKQDDGKERCRECLETGLQNWKAMSRQMSRLAAQREQEMAKGVGSGLFGSSWSWLGLGKAVQLERVRQEKRRWEEENVQIELRKEKTLPLTQPLKPLSGGLMSTYV</sequence>
<dbReference type="HOGENOM" id="CLU_011673_1_0_1"/>
<dbReference type="Proteomes" id="UP000019478">
    <property type="component" value="Unassembled WGS sequence"/>
</dbReference>
<feature type="region of interest" description="Disordered" evidence="1">
    <location>
        <begin position="237"/>
        <end position="277"/>
    </location>
</feature>
<name>W9XJG8_9EURO</name>